<dbReference type="EMBL" id="JABXWT010000010">
    <property type="protein sequence ID" value="NVO57312.1"/>
    <property type="molecule type" value="Genomic_DNA"/>
</dbReference>
<proteinExistence type="predicted"/>
<gene>
    <name evidence="3" type="ORF">HW561_16075</name>
</gene>
<name>A0ABX2PT20_9RHOB</name>
<accession>A0ABX2PT20</accession>
<keyword evidence="4" id="KW-1185">Reference proteome</keyword>
<feature type="transmembrane region" description="Helical" evidence="2">
    <location>
        <begin position="20"/>
        <end position="38"/>
    </location>
</feature>
<dbReference type="Proteomes" id="UP000630805">
    <property type="component" value="Unassembled WGS sequence"/>
</dbReference>
<feature type="compositionally biased region" description="Gly residues" evidence="1">
    <location>
        <begin position="74"/>
        <end position="100"/>
    </location>
</feature>
<feature type="region of interest" description="Disordered" evidence="1">
    <location>
        <begin position="69"/>
        <end position="100"/>
    </location>
</feature>
<evidence type="ECO:0000256" key="2">
    <source>
        <dbReference type="SAM" id="Phobius"/>
    </source>
</evidence>
<sequence length="100" mass="9437">MFRFLKNFHTKDDGAVTVDWVVLTALIIGLGAALFFAIQNATNSFSGNVNTALTTATISTGDNDTAGGVVSAGTAGGSGSSSGGSGGGSSSGGSSGGSGG</sequence>
<keyword evidence="2" id="KW-0812">Transmembrane</keyword>
<evidence type="ECO:0000313" key="4">
    <source>
        <dbReference type="Proteomes" id="UP000630805"/>
    </source>
</evidence>
<reference evidence="3 4" key="1">
    <citation type="submission" date="2020-06" db="EMBL/GenBank/DDBJ databases">
        <authorList>
            <person name="Cao W.R."/>
        </authorList>
    </citation>
    <scope>NUCLEOTIDE SEQUENCE [LARGE SCALE GENOMIC DNA]</scope>
    <source>
        <strain evidence="3 4">B1Z28</strain>
    </source>
</reference>
<evidence type="ECO:0000256" key="1">
    <source>
        <dbReference type="SAM" id="MobiDB-lite"/>
    </source>
</evidence>
<keyword evidence="2" id="KW-0472">Membrane</keyword>
<dbReference type="RefSeq" id="WP_176866360.1">
    <property type="nucleotide sequence ID" value="NZ_JABXWT010000010.1"/>
</dbReference>
<evidence type="ECO:0000313" key="3">
    <source>
        <dbReference type="EMBL" id="NVO57312.1"/>
    </source>
</evidence>
<protein>
    <recommendedName>
        <fullName evidence="5">Flp pilus assembly pilin Flp</fullName>
    </recommendedName>
</protein>
<keyword evidence="2" id="KW-1133">Transmembrane helix</keyword>
<comment type="caution">
    <text evidence="3">The sequence shown here is derived from an EMBL/GenBank/DDBJ whole genome shotgun (WGS) entry which is preliminary data.</text>
</comment>
<organism evidence="3 4">
    <name type="scientific">Ruegeria haliotis</name>
    <dbReference type="NCBI Taxonomy" id="2747601"/>
    <lineage>
        <taxon>Bacteria</taxon>
        <taxon>Pseudomonadati</taxon>
        <taxon>Pseudomonadota</taxon>
        <taxon>Alphaproteobacteria</taxon>
        <taxon>Rhodobacterales</taxon>
        <taxon>Roseobacteraceae</taxon>
        <taxon>Ruegeria</taxon>
    </lineage>
</organism>
<evidence type="ECO:0008006" key="5">
    <source>
        <dbReference type="Google" id="ProtNLM"/>
    </source>
</evidence>